<evidence type="ECO:0000256" key="4">
    <source>
        <dbReference type="ARBA" id="ARBA00023136"/>
    </source>
</evidence>
<reference evidence="6 7" key="1">
    <citation type="submission" date="2020-04" db="EMBL/GenBank/DDBJ databases">
        <authorList>
            <person name="Basu S."/>
            <person name="Maruthanayagam V."/>
            <person name="Chakraborty S."/>
            <person name="Pramanik A."/>
            <person name="Mukherjee J."/>
            <person name="Brink B."/>
        </authorList>
    </citation>
    <scope>NUCLEOTIDE SEQUENCE [LARGE SCALE GENOMIC DNA]</scope>
    <source>
        <strain evidence="6 7">AP17</strain>
    </source>
</reference>
<dbReference type="AlphaFoldDB" id="A0A6H1TX82"/>
<dbReference type="InterPro" id="IPR001646">
    <property type="entry name" value="5peptide_repeat"/>
</dbReference>
<gene>
    <name evidence="6" type="ORF">HCG48_12085</name>
</gene>
<dbReference type="PANTHER" id="PTHR14136">
    <property type="entry name" value="BTB_POZ DOMAIN-CONTAINING PROTEIN KCTD9"/>
    <property type="match status" value="1"/>
</dbReference>
<dbReference type="Pfam" id="PF06271">
    <property type="entry name" value="RDD"/>
    <property type="match status" value="1"/>
</dbReference>
<dbReference type="Pfam" id="PF00805">
    <property type="entry name" value="Pentapeptide"/>
    <property type="match status" value="3"/>
</dbReference>
<keyword evidence="3" id="KW-1133">Transmembrane helix</keyword>
<feature type="domain" description="RDD" evidence="5">
    <location>
        <begin position="64"/>
        <end position="255"/>
    </location>
</feature>
<evidence type="ECO:0000256" key="1">
    <source>
        <dbReference type="ARBA" id="ARBA00004141"/>
    </source>
</evidence>
<organism evidence="6 7">
    <name type="scientific">Oxynema aestuarii AP17</name>
    <dbReference type="NCBI Taxonomy" id="2064643"/>
    <lineage>
        <taxon>Bacteria</taxon>
        <taxon>Bacillati</taxon>
        <taxon>Cyanobacteriota</taxon>
        <taxon>Cyanophyceae</taxon>
        <taxon>Oscillatoriophycideae</taxon>
        <taxon>Oscillatoriales</taxon>
        <taxon>Oscillatoriaceae</taxon>
        <taxon>Oxynema</taxon>
        <taxon>Oxynema aestuarii</taxon>
    </lineage>
</organism>
<keyword evidence="7" id="KW-1185">Reference proteome</keyword>
<dbReference type="PANTHER" id="PTHR14136:SF17">
    <property type="entry name" value="BTB_POZ DOMAIN-CONTAINING PROTEIN KCTD9"/>
    <property type="match status" value="1"/>
</dbReference>
<evidence type="ECO:0000259" key="5">
    <source>
        <dbReference type="Pfam" id="PF06271"/>
    </source>
</evidence>
<evidence type="ECO:0000313" key="7">
    <source>
        <dbReference type="Proteomes" id="UP000500857"/>
    </source>
</evidence>
<dbReference type="SUPFAM" id="SSF141571">
    <property type="entry name" value="Pentapeptide repeat-like"/>
    <property type="match status" value="2"/>
</dbReference>
<dbReference type="KEGG" id="oxy:HCG48_12085"/>
<name>A0A6H1TX82_9CYAN</name>
<evidence type="ECO:0000313" key="6">
    <source>
        <dbReference type="EMBL" id="QIZ71228.1"/>
    </source>
</evidence>
<evidence type="ECO:0000256" key="2">
    <source>
        <dbReference type="ARBA" id="ARBA00022692"/>
    </source>
</evidence>
<comment type="subcellular location">
    <subcellularLocation>
        <location evidence="1">Membrane</location>
        <topology evidence="1">Multi-pass membrane protein</topology>
    </subcellularLocation>
</comment>
<keyword evidence="2" id="KW-0812">Transmembrane</keyword>
<dbReference type="Gene3D" id="2.160.20.80">
    <property type="entry name" value="E3 ubiquitin-protein ligase SopA"/>
    <property type="match status" value="2"/>
</dbReference>
<sequence>MRICTELGIVEALSDRGLDTGKAQRLYYHGRSIGVKFIRPPGLFPDKKANPERSQPTEIETKGSIWRRGAASVLEITLLVASALGPWGAGEYLRTHEAGGDRVPLHPVLARAQDAIAPILALPRPCDDRTGRSCVERVPPATNLLWMAAIVAPVTLGAWQLYALGKTGQTLPKRWFRVEVLAVSGRTPGLLRAVVRELVGRWGMGVGLAYCLWRYGGAVPDLTLLGALAAGSLALDSLNACFDRDRRALHDRVAGTLAIDAALESFYTSPLQNCTGTQGDPLDRVKISQAHRSTSMDSKAKISPALVPLEQVPAGIHWMRRPLGWGLALGIGLSTFLVTWMGTQIYVEGQQTLRDRAERERETFLALVEKFAPDERQGAILALGNLDAPDAGIQLLADLLGLENDGDRLEAIQQALVSSGPRALPYLKTANQAVRADLDALRYSADTAQRQMVERRLQATQRAIAKLLKIHSGDLDEIDLNRTHLGRLDTDAAFALVLEKTDLSGIQLRGARLDGASFRGSLFYGAGSDRRFGTFDDRKADLTASTLTDADLRAAFLSQAILENTDLQRANLSSANLSQAKLNRANLSSVRAIDTDFQQATLAEATFTGAHLGEANFAGAQLEGARLTRTEAVGSNWRAASVMRTNWQDADLTTADFTQANLQQANFSSAQLNGADFTGANLQQVNFQRADLSAAVLRGATLDGADFQGVNFTVSSSSEEVDFIKPSSESEGVDLLTGVNFNSVRNLDDRQIEYICARGGIHDLCSPGAESW</sequence>
<dbReference type="Pfam" id="PF13599">
    <property type="entry name" value="Pentapeptide_4"/>
    <property type="match status" value="1"/>
</dbReference>
<dbReference type="EMBL" id="CP051167">
    <property type="protein sequence ID" value="QIZ71228.1"/>
    <property type="molecule type" value="Genomic_DNA"/>
</dbReference>
<dbReference type="InterPro" id="IPR051082">
    <property type="entry name" value="Pentapeptide-BTB/POZ_domain"/>
</dbReference>
<evidence type="ECO:0000256" key="3">
    <source>
        <dbReference type="ARBA" id="ARBA00022989"/>
    </source>
</evidence>
<dbReference type="Proteomes" id="UP000500857">
    <property type="component" value="Chromosome"/>
</dbReference>
<protein>
    <recommendedName>
        <fullName evidence="5">RDD domain-containing protein</fullName>
    </recommendedName>
</protein>
<dbReference type="RefSeq" id="WP_168569382.1">
    <property type="nucleotide sequence ID" value="NZ_CP051167.1"/>
</dbReference>
<dbReference type="GO" id="GO:0016020">
    <property type="term" value="C:membrane"/>
    <property type="evidence" value="ECO:0007669"/>
    <property type="project" value="UniProtKB-SubCell"/>
</dbReference>
<keyword evidence="4" id="KW-0472">Membrane</keyword>
<accession>A0A6H1TX82</accession>
<proteinExistence type="predicted"/>
<dbReference type="InterPro" id="IPR010432">
    <property type="entry name" value="RDD"/>
</dbReference>